<organism evidence="3 4">
    <name type="scientific">Rhizobium leguminosarum bv. trifolii WSM2297</name>
    <dbReference type="NCBI Taxonomy" id="754762"/>
    <lineage>
        <taxon>Bacteria</taxon>
        <taxon>Pseudomonadati</taxon>
        <taxon>Pseudomonadota</taxon>
        <taxon>Alphaproteobacteria</taxon>
        <taxon>Hyphomicrobiales</taxon>
        <taxon>Rhizobiaceae</taxon>
        <taxon>Rhizobium/Agrobacterium group</taxon>
        <taxon>Rhizobium</taxon>
    </lineage>
</organism>
<evidence type="ECO:0000313" key="4">
    <source>
        <dbReference type="Proteomes" id="UP000005732"/>
    </source>
</evidence>
<dbReference type="InterPro" id="IPR036291">
    <property type="entry name" value="NAD(P)-bd_dom_sf"/>
</dbReference>
<dbReference type="GO" id="GO:0016616">
    <property type="term" value="F:oxidoreductase activity, acting on the CH-OH group of donors, NAD or NADP as acceptor"/>
    <property type="evidence" value="ECO:0007669"/>
    <property type="project" value="TreeGrafter"/>
</dbReference>
<proteinExistence type="inferred from homology"/>
<dbReference type="PANTHER" id="PTHR42760:SF115">
    <property type="entry name" value="3-OXOACYL-[ACYL-CARRIER-PROTEIN] REDUCTASE FABG"/>
    <property type="match status" value="1"/>
</dbReference>
<protein>
    <recommendedName>
        <fullName evidence="5">Short-chain alcohol dehydrogenase like protein</fullName>
    </recommendedName>
</protein>
<reference evidence="3 4" key="1">
    <citation type="submission" date="2012-02" db="EMBL/GenBank/DDBJ databases">
        <title>Improved High-Quality Draft Sequence of Rhizobium leguminosarum bv. trifolii WSM2297.</title>
        <authorList>
            <consortium name="US DOE Joint Genome Institute"/>
            <person name="Lucas S."/>
            <person name="Han J."/>
            <person name="Lapidus A."/>
            <person name="Cheng J.-F."/>
            <person name="Goodwin L."/>
            <person name="Pitluck S."/>
            <person name="Peters L."/>
            <person name="Ovchinnikova G."/>
            <person name="Zhang X."/>
            <person name="Detter J.C."/>
            <person name="Han C."/>
            <person name="Tapia R."/>
            <person name="Land M."/>
            <person name="Hauser L."/>
            <person name="Kyrpides N."/>
            <person name="Ivanova N."/>
            <person name="Pagani I."/>
            <person name="Brau L."/>
            <person name="Yates R."/>
            <person name="O'Hara G."/>
            <person name="Rui T."/>
            <person name="Howieson J."/>
            <person name="Reeve W."/>
            <person name="Woyke T."/>
        </authorList>
    </citation>
    <scope>NUCLEOTIDE SEQUENCE [LARGE SCALE GENOMIC DNA]</scope>
    <source>
        <strain evidence="3 4">WSM2297</strain>
    </source>
</reference>
<dbReference type="Gene3D" id="3.40.50.720">
    <property type="entry name" value="NAD(P)-binding Rossmann-like Domain"/>
    <property type="match status" value="1"/>
</dbReference>
<dbReference type="PROSITE" id="PS00061">
    <property type="entry name" value="ADH_SHORT"/>
    <property type="match status" value="1"/>
</dbReference>
<evidence type="ECO:0008006" key="5">
    <source>
        <dbReference type="Google" id="ProtNLM"/>
    </source>
</evidence>
<dbReference type="SUPFAM" id="SSF51735">
    <property type="entry name" value="NAD(P)-binding Rossmann-fold domains"/>
    <property type="match status" value="1"/>
</dbReference>
<dbReference type="FunFam" id="3.40.50.720:FF:000084">
    <property type="entry name" value="Short-chain dehydrogenase reductase"/>
    <property type="match status" value="1"/>
</dbReference>
<keyword evidence="2" id="KW-0560">Oxidoreductase</keyword>
<dbReference type="OrthoDB" id="9806974at2"/>
<dbReference type="InterPro" id="IPR020904">
    <property type="entry name" value="Sc_DH/Rdtase_CS"/>
</dbReference>
<evidence type="ECO:0000313" key="3">
    <source>
        <dbReference type="EMBL" id="EJC82682.1"/>
    </source>
</evidence>
<gene>
    <name evidence="3" type="ORF">Rleg4DRAFT_4407</name>
</gene>
<comment type="similarity">
    <text evidence="1">Belongs to the short-chain dehydrogenases/reductases (SDR) family.</text>
</comment>
<dbReference type="PRINTS" id="PR00081">
    <property type="entry name" value="GDHRDH"/>
</dbReference>
<evidence type="ECO:0000256" key="2">
    <source>
        <dbReference type="ARBA" id="ARBA00023002"/>
    </source>
</evidence>
<dbReference type="HOGENOM" id="CLU_010194_1_1_5"/>
<dbReference type="InterPro" id="IPR002347">
    <property type="entry name" value="SDR_fam"/>
</dbReference>
<dbReference type="PANTHER" id="PTHR42760">
    <property type="entry name" value="SHORT-CHAIN DEHYDROGENASES/REDUCTASES FAMILY MEMBER"/>
    <property type="match status" value="1"/>
</dbReference>
<name>J0CGQ6_RHILT</name>
<dbReference type="RefSeq" id="WP_003584413.1">
    <property type="nucleotide sequence ID" value="NZ_JH719395.1"/>
</dbReference>
<dbReference type="PRINTS" id="PR00080">
    <property type="entry name" value="SDRFAMILY"/>
</dbReference>
<sequence>MSKFVEKLFNLEGRVVAITGGGGHLCGEMARAFGEAGCKVAVLDIRPEKSEAVAAQIRDRGGYAIGLALDATSKSSFETALESINREFGVLDIAVNGAGTNSSTPFFEMDLKEWQAVIDSQITSTFLGCQVFGRQMVEKRSGSIINISSASAGPPLSRAFPYSVAKAGIKNLTQNLGREWAKVGVRVNAIRPGFFPTDWNRKNFITAEREASILGHTPMGRYGEVSELVGAMIWLASDAAGFVTGAEIAVDGGFSAMTI</sequence>
<dbReference type="Pfam" id="PF13561">
    <property type="entry name" value="adh_short_C2"/>
    <property type="match status" value="1"/>
</dbReference>
<accession>J0CGQ6</accession>
<dbReference type="Proteomes" id="UP000005732">
    <property type="component" value="Unassembled WGS sequence"/>
</dbReference>
<evidence type="ECO:0000256" key="1">
    <source>
        <dbReference type="ARBA" id="ARBA00006484"/>
    </source>
</evidence>
<dbReference type="AlphaFoldDB" id="J0CGQ6"/>
<dbReference type="EMBL" id="JH719395">
    <property type="protein sequence ID" value="EJC82682.1"/>
    <property type="molecule type" value="Genomic_DNA"/>
</dbReference>